<dbReference type="InterPro" id="IPR036397">
    <property type="entry name" value="RNaseH_sf"/>
</dbReference>
<accession>A0ABY6KQI2</accession>
<evidence type="ECO:0000313" key="4">
    <source>
        <dbReference type="Proteomes" id="UP001235939"/>
    </source>
</evidence>
<organism evidence="3 4">
    <name type="scientific">Cordylochernes scorpioides</name>
    <dbReference type="NCBI Taxonomy" id="51811"/>
    <lineage>
        <taxon>Eukaryota</taxon>
        <taxon>Metazoa</taxon>
        <taxon>Ecdysozoa</taxon>
        <taxon>Arthropoda</taxon>
        <taxon>Chelicerata</taxon>
        <taxon>Arachnida</taxon>
        <taxon>Pseudoscorpiones</taxon>
        <taxon>Cheliferoidea</taxon>
        <taxon>Chernetidae</taxon>
        <taxon>Cordylochernes</taxon>
    </lineage>
</organism>
<evidence type="ECO:0000259" key="2">
    <source>
        <dbReference type="Pfam" id="PF24626"/>
    </source>
</evidence>
<evidence type="ECO:0000313" key="3">
    <source>
        <dbReference type="EMBL" id="UYV70943.1"/>
    </source>
</evidence>
<feature type="region of interest" description="Disordered" evidence="1">
    <location>
        <begin position="287"/>
        <end position="306"/>
    </location>
</feature>
<reference evidence="3 4" key="1">
    <citation type="submission" date="2022-01" db="EMBL/GenBank/DDBJ databases">
        <title>A chromosomal length assembly of Cordylochernes scorpioides.</title>
        <authorList>
            <person name="Zeh D."/>
            <person name="Zeh J."/>
        </authorList>
    </citation>
    <scope>NUCLEOTIDE SEQUENCE [LARGE SCALE GENOMIC DNA]</scope>
    <source>
        <strain evidence="3">IN4F17</strain>
        <tissue evidence="3">Whole Body</tissue>
    </source>
</reference>
<dbReference type="PANTHER" id="PTHR37984">
    <property type="entry name" value="PROTEIN CBG26694"/>
    <property type="match status" value="1"/>
</dbReference>
<feature type="region of interest" description="Disordered" evidence="1">
    <location>
        <begin position="1"/>
        <end position="37"/>
    </location>
</feature>
<feature type="domain" description="Tf2-1-like SH3-like" evidence="2">
    <location>
        <begin position="127"/>
        <end position="186"/>
    </location>
</feature>
<dbReference type="Gene3D" id="3.30.420.10">
    <property type="entry name" value="Ribonuclease H-like superfamily/Ribonuclease H"/>
    <property type="match status" value="1"/>
</dbReference>
<dbReference type="EMBL" id="CP092870">
    <property type="protein sequence ID" value="UYV70943.1"/>
    <property type="molecule type" value="Genomic_DNA"/>
</dbReference>
<sequence length="323" mass="37319">MSAATNRLYTRARGQCAPPNIHHKPKPDKPPETPQPFANQSYEYEVAWTKLVKQVTTIYNNTPHSITGFQPIYLMFGVLPPGLSDHTTPYPNIDRARKIAHTRTQNKHLRDKNVYDQRHSKPHFEVGDLVLVKIYHHPNTGKLAPYFTGPYTILEIISPNVVRIDRPNQPLQRDTDTVHVNKLKLYTIYPPIYLMFGVLPPGLSDYTTPYPDSDRPRKIAHTRTQNKHLRDKNVYDQRHSKPHIEVGDLVLVKIYHHPNTGKLAPYFTGPYTILEIISPNVVRIDRPNQPLQRDTDTVHKQARGKISTNEKQRELMMMISDKK</sequence>
<proteinExistence type="predicted"/>
<name>A0ABY6KQI2_9ARAC</name>
<dbReference type="Proteomes" id="UP001235939">
    <property type="component" value="Chromosome 08"/>
</dbReference>
<dbReference type="Pfam" id="PF24626">
    <property type="entry name" value="SH3_Tf2-1"/>
    <property type="match status" value="1"/>
</dbReference>
<gene>
    <name evidence="3" type="ORF">LAZ67_8001194</name>
</gene>
<protein>
    <recommendedName>
        <fullName evidence="2">Tf2-1-like SH3-like domain-containing protein</fullName>
    </recommendedName>
</protein>
<dbReference type="InterPro" id="IPR056924">
    <property type="entry name" value="SH3_Tf2-1"/>
</dbReference>
<dbReference type="InterPro" id="IPR050951">
    <property type="entry name" value="Retrovirus_Pol_polyprotein"/>
</dbReference>
<evidence type="ECO:0000256" key="1">
    <source>
        <dbReference type="SAM" id="MobiDB-lite"/>
    </source>
</evidence>
<dbReference type="PANTHER" id="PTHR37984:SF5">
    <property type="entry name" value="PROTEIN NYNRIN-LIKE"/>
    <property type="match status" value="1"/>
</dbReference>
<keyword evidence="4" id="KW-1185">Reference proteome</keyword>